<name>A0A644YYC6_9ZZZZ</name>
<comment type="caution">
    <text evidence="1">The sequence shown here is derived from an EMBL/GenBank/DDBJ whole genome shotgun (WGS) entry which is preliminary data.</text>
</comment>
<accession>A0A644YYC6</accession>
<dbReference type="AlphaFoldDB" id="A0A644YYC6"/>
<organism evidence="1">
    <name type="scientific">bioreactor metagenome</name>
    <dbReference type="NCBI Taxonomy" id="1076179"/>
    <lineage>
        <taxon>unclassified sequences</taxon>
        <taxon>metagenomes</taxon>
        <taxon>ecological metagenomes</taxon>
    </lineage>
</organism>
<evidence type="ECO:0008006" key="2">
    <source>
        <dbReference type="Google" id="ProtNLM"/>
    </source>
</evidence>
<sequence>MAELKSCPFCGNKATTYQTLAEMWACGCDLKTNHKQKCGIVCVRANKEEAIKGWNRRAESESAK</sequence>
<dbReference type="EMBL" id="VSSQ01006691">
    <property type="protein sequence ID" value="MPM33546.1"/>
    <property type="molecule type" value="Genomic_DNA"/>
</dbReference>
<gene>
    <name evidence="1" type="ORF">SDC9_80122</name>
</gene>
<reference evidence="1" key="1">
    <citation type="submission" date="2019-08" db="EMBL/GenBank/DDBJ databases">
        <authorList>
            <person name="Kucharzyk K."/>
            <person name="Murdoch R.W."/>
            <person name="Higgins S."/>
            <person name="Loffler F."/>
        </authorList>
    </citation>
    <scope>NUCLEOTIDE SEQUENCE</scope>
</reference>
<evidence type="ECO:0000313" key="1">
    <source>
        <dbReference type="EMBL" id="MPM33546.1"/>
    </source>
</evidence>
<protein>
    <recommendedName>
        <fullName evidence="2">Restriction alleviation protein, Lar family</fullName>
    </recommendedName>
</protein>
<proteinExistence type="predicted"/>